<evidence type="ECO:0000313" key="3">
    <source>
        <dbReference type="Proteomes" id="UP000324222"/>
    </source>
</evidence>
<evidence type="ECO:0000256" key="1">
    <source>
        <dbReference type="SAM" id="MobiDB-lite"/>
    </source>
</evidence>
<dbReference type="AlphaFoldDB" id="A0A5B7HBF4"/>
<feature type="compositionally biased region" description="Basic and acidic residues" evidence="1">
    <location>
        <begin position="9"/>
        <end position="34"/>
    </location>
</feature>
<dbReference type="Proteomes" id="UP000324222">
    <property type="component" value="Unassembled WGS sequence"/>
</dbReference>
<name>A0A5B7HBF4_PORTR</name>
<reference evidence="2 3" key="1">
    <citation type="submission" date="2019-05" db="EMBL/GenBank/DDBJ databases">
        <title>Another draft genome of Portunus trituberculatus and its Hox gene families provides insights of decapod evolution.</title>
        <authorList>
            <person name="Jeong J.-H."/>
            <person name="Song I."/>
            <person name="Kim S."/>
            <person name="Choi T."/>
            <person name="Kim D."/>
            <person name="Ryu S."/>
            <person name="Kim W."/>
        </authorList>
    </citation>
    <scope>NUCLEOTIDE SEQUENCE [LARGE SCALE GENOMIC DNA]</scope>
    <source>
        <tissue evidence="2">Muscle</tissue>
    </source>
</reference>
<keyword evidence="3" id="KW-1185">Reference proteome</keyword>
<evidence type="ECO:0000313" key="2">
    <source>
        <dbReference type="EMBL" id="MPC66607.1"/>
    </source>
</evidence>
<proteinExistence type="predicted"/>
<feature type="region of interest" description="Disordered" evidence="1">
    <location>
        <begin position="1"/>
        <end position="103"/>
    </location>
</feature>
<feature type="compositionally biased region" description="Gly residues" evidence="1">
    <location>
        <begin position="86"/>
        <end position="103"/>
    </location>
</feature>
<accession>A0A5B7HBF4</accession>
<organism evidence="2 3">
    <name type="scientific">Portunus trituberculatus</name>
    <name type="common">Swimming crab</name>
    <name type="synonym">Neptunus trituberculatus</name>
    <dbReference type="NCBI Taxonomy" id="210409"/>
    <lineage>
        <taxon>Eukaryota</taxon>
        <taxon>Metazoa</taxon>
        <taxon>Ecdysozoa</taxon>
        <taxon>Arthropoda</taxon>
        <taxon>Crustacea</taxon>
        <taxon>Multicrustacea</taxon>
        <taxon>Malacostraca</taxon>
        <taxon>Eumalacostraca</taxon>
        <taxon>Eucarida</taxon>
        <taxon>Decapoda</taxon>
        <taxon>Pleocyemata</taxon>
        <taxon>Brachyura</taxon>
        <taxon>Eubrachyura</taxon>
        <taxon>Portunoidea</taxon>
        <taxon>Portunidae</taxon>
        <taxon>Portuninae</taxon>
        <taxon>Portunus</taxon>
    </lineage>
</organism>
<protein>
    <submittedName>
        <fullName evidence="2">Uncharacterized protein</fullName>
    </submittedName>
</protein>
<comment type="caution">
    <text evidence="2">The sequence shown here is derived from an EMBL/GenBank/DDBJ whole genome shotgun (WGS) entry which is preliminary data.</text>
</comment>
<feature type="compositionally biased region" description="Polar residues" evidence="1">
    <location>
        <begin position="61"/>
        <end position="75"/>
    </location>
</feature>
<gene>
    <name evidence="2" type="ORF">E2C01_060757</name>
</gene>
<sequence length="103" mass="11021">MFQNTPVHVVREDVGQTYWREERGTSGGDGRETSLRGGSASVQGHVLSREKTGSRAKQHTSNHVVIASSSLTSRPGFTEASRRPAWGGGRKGKSGWGVGEGEI</sequence>
<dbReference type="EMBL" id="VSRR010025007">
    <property type="protein sequence ID" value="MPC66607.1"/>
    <property type="molecule type" value="Genomic_DNA"/>
</dbReference>